<evidence type="ECO:0000256" key="3">
    <source>
        <dbReference type="ARBA" id="ARBA00022824"/>
    </source>
</evidence>
<dbReference type="Pfam" id="PF01532">
    <property type="entry name" value="Glyco_hydro_47"/>
    <property type="match status" value="1"/>
</dbReference>
<dbReference type="Gramene" id="GBG76786">
    <property type="protein sequence ID" value="GBG76786"/>
    <property type="gene ID" value="CBR_g23002"/>
</dbReference>
<dbReference type="STRING" id="69332.A0A388L3B3"/>
<feature type="compositionally biased region" description="Basic and acidic residues" evidence="8">
    <location>
        <begin position="565"/>
        <end position="574"/>
    </location>
</feature>
<feature type="binding site" evidence="6">
    <location>
        <position position="505"/>
    </location>
    <ligand>
        <name>Ca(2+)</name>
        <dbReference type="ChEBI" id="CHEBI:29108"/>
    </ligand>
</feature>
<gene>
    <name evidence="9" type="ORF">CBR_g23002</name>
</gene>
<name>A0A388L3B3_CHABU</name>
<dbReference type="InterPro" id="IPR001382">
    <property type="entry name" value="Glyco_hydro_47"/>
</dbReference>
<keyword evidence="7" id="KW-0326">Glycosidase</keyword>
<evidence type="ECO:0000256" key="4">
    <source>
        <dbReference type="ARBA" id="ARBA00023180"/>
    </source>
</evidence>
<comment type="caution">
    <text evidence="9">The sequence shown here is derived from an EMBL/GenBank/DDBJ whole genome shotgun (WGS) entry which is preliminary data.</text>
</comment>
<feature type="active site" evidence="5">
    <location>
        <position position="415"/>
    </location>
</feature>
<feature type="active site" description="Proton donor" evidence="5">
    <location>
        <position position="394"/>
    </location>
</feature>
<dbReference type="PRINTS" id="PR00747">
    <property type="entry name" value="GLYHDRLASE47"/>
</dbReference>
<comment type="subcellular location">
    <subcellularLocation>
        <location evidence="1">Endoplasmic reticulum</location>
    </subcellularLocation>
</comment>
<evidence type="ECO:0000313" key="9">
    <source>
        <dbReference type="EMBL" id="GBG76786.1"/>
    </source>
</evidence>
<feature type="compositionally biased region" description="Basic and acidic residues" evidence="8">
    <location>
        <begin position="1242"/>
        <end position="1258"/>
    </location>
</feature>
<feature type="region of interest" description="Disordered" evidence="8">
    <location>
        <begin position="774"/>
        <end position="850"/>
    </location>
</feature>
<evidence type="ECO:0000313" key="10">
    <source>
        <dbReference type="Proteomes" id="UP000265515"/>
    </source>
</evidence>
<dbReference type="PANTHER" id="PTHR45679">
    <property type="entry name" value="ER DEGRADATION-ENHANCING ALPHA-MANNOSIDASE-LIKE PROTEIN 2"/>
    <property type="match status" value="1"/>
</dbReference>
<keyword evidence="4" id="KW-0325">Glycoprotein</keyword>
<dbReference type="InterPro" id="IPR036026">
    <property type="entry name" value="Seven-hairpin_glycosidases"/>
</dbReference>
<feature type="compositionally biased region" description="Basic and acidic residues" evidence="8">
    <location>
        <begin position="1215"/>
        <end position="1233"/>
    </location>
</feature>
<comment type="cofactor">
    <cofactor evidence="6">
        <name>Ca(2+)</name>
        <dbReference type="ChEBI" id="CHEBI:29108"/>
    </cofactor>
</comment>
<feature type="compositionally biased region" description="Basic and acidic residues" evidence="8">
    <location>
        <begin position="816"/>
        <end position="848"/>
    </location>
</feature>
<organism evidence="9 10">
    <name type="scientific">Chara braunii</name>
    <name type="common">Braun's stonewort</name>
    <dbReference type="NCBI Taxonomy" id="69332"/>
    <lineage>
        <taxon>Eukaryota</taxon>
        <taxon>Viridiplantae</taxon>
        <taxon>Streptophyta</taxon>
        <taxon>Charophyceae</taxon>
        <taxon>Charales</taxon>
        <taxon>Characeae</taxon>
        <taxon>Chara</taxon>
    </lineage>
</organism>
<dbReference type="OrthoDB" id="8118055at2759"/>
<dbReference type="GO" id="GO:0016020">
    <property type="term" value="C:membrane"/>
    <property type="evidence" value="ECO:0007669"/>
    <property type="project" value="InterPro"/>
</dbReference>
<evidence type="ECO:0000256" key="8">
    <source>
        <dbReference type="SAM" id="MobiDB-lite"/>
    </source>
</evidence>
<dbReference type="GO" id="GO:0005975">
    <property type="term" value="P:carbohydrate metabolic process"/>
    <property type="evidence" value="ECO:0007669"/>
    <property type="project" value="InterPro"/>
</dbReference>
<dbReference type="EC" id="3.2.1.-" evidence="7"/>
<dbReference type="InterPro" id="IPR012341">
    <property type="entry name" value="6hp_glycosidase-like_sf"/>
</dbReference>
<dbReference type="InterPro" id="IPR044674">
    <property type="entry name" value="EDEM1/2/3"/>
</dbReference>
<proteinExistence type="inferred from homology"/>
<feature type="region of interest" description="Disordered" evidence="8">
    <location>
        <begin position="1213"/>
        <end position="1264"/>
    </location>
</feature>
<dbReference type="GO" id="GO:0005509">
    <property type="term" value="F:calcium ion binding"/>
    <property type="evidence" value="ECO:0007669"/>
    <property type="project" value="InterPro"/>
</dbReference>
<feature type="compositionally biased region" description="Basic and acidic residues" evidence="8">
    <location>
        <begin position="1024"/>
        <end position="1042"/>
    </location>
</feature>
<keyword evidence="6" id="KW-0479">Metal-binding</keyword>
<feature type="region of interest" description="Disordered" evidence="8">
    <location>
        <begin position="984"/>
        <end position="1049"/>
    </location>
</feature>
<dbReference type="Proteomes" id="UP000265515">
    <property type="component" value="Unassembled WGS sequence"/>
</dbReference>
<dbReference type="GO" id="GO:0004571">
    <property type="term" value="F:mannosyl-oligosaccharide 1,2-alpha-mannosidase activity"/>
    <property type="evidence" value="ECO:0007669"/>
    <property type="project" value="InterPro"/>
</dbReference>
<comment type="similarity">
    <text evidence="2 7">Belongs to the glycosyl hydrolase 47 family.</text>
</comment>
<evidence type="ECO:0000256" key="2">
    <source>
        <dbReference type="ARBA" id="ARBA00007658"/>
    </source>
</evidence>
<dbReference type="GO" id="GO:0044322">
    <property type="term" value="C:endoplasmic reticulum quality control compartment"/>
    <property type="evidence" value="ECO:0007669"/>
    <property type="project" value="GOC"/>
</dbReference>
<dbReference type="Gene3D" id="1.50.10.10">
    <property type="match status" value="1"/>
</dbReference>
<dbReference type="SUPFAM" id="SSF48225">
    <property type="entry name" value="Seven-hairpin glycosidases"/>
    <property type="match status" value="1"/>
</dbReference>
<evidence type="ECO:0000256" key="1">
    <source>
        <dbReference type="ARBA" id="ARBA00004240"/>
    </source>
</evidence>
<feature type="active site" evidence="5">
    <location>
        <position position="301"/>
    </location>
</feature>
<sequence>MVLRSSISLCRSLSTTTKQKEKKMKKMEMMEKKDLRTDRLPFSSLLIAIAIAIAIVGVLSSHVSCLALEKISRDEILELREEVREMFYHAYNGYMDHAFPLDELRPLSCKGEDTLGGYSLTIIDAMDTLALLGNKSEFAKAVRWASANLNFDRDITVSVFETNIRVLGGLLSAHLLASDPATGMQVEGYKDELLHLAEDLGSRMLPAFDTPTGIPYGSVNLRKGVHADETKVTSTAGGGTLALEFGMLSRLTGNPVFEEAAKNAVRGLWAQRSSLGLVGGHINVFTGEWTHKDAGIGTSIDSFYEYLLKAHLLLGDDEYLHMFNQAYKAAMRFLHQDPWYVEVNMNSALLVWPLFNSLQAFWPGLQVLVGDLEPAVRTHKAFYGVWRKFGFTPEGYNLGRGAVQPGQRSYPLRPELAESTYWLYRATNDQLYLHVGRDMVASLQNLARCNCGFCHIANVETHEQDDHMESFFLSETVKYLWLLFDSAVGGNDFVANGPHPYIFTTEGHLFPIRPEYSLRSEHCTYPGSPCKVGLKGQAAKKATEGQHLDHDVGRTGKGSWSAASRQDDSQAKEQEEWEVARSRGRQAAQSLAGLCPKPSFWRKIALQGPTDGAALMNTLSQRQSDRADARIIRLINMVTSKVAQEGGDSRGVAAGGRSEGDVNVKDCGGAPCKKGAKRRKGPLRVKIVEPEKVFGGASAAVIQLVVKEEQRDAKNETKADSEGSSWSCFLMSIALPGLIWMFLGRSKKGEKEEEHALTIKGSRVAPELLYLTTVHEGDEENTEEGSTEEGSGEESTTTTEEGSTEEESTCGSSAHSSREAMVTEKQKAIVVGERKPVEMENEENRQEMESLDPPIRLELVENMEEELRKEEGKEEDEEKEDVREVAVVSNGDVKVVNVKLVSKSLVLSPAAFPSQSGKIMDTVLREEDEVKNRIQNGGDFLSTGACQGGYSTSGGEEVCQKKELQDRIALEDQLASAMTLQALSKQQMQSGNHVGKERDDDSFVKVGRGASPRVIPGHPDSGSEEDRRAAEDEGGRTIRRDGSGSGSQVIDVGVVEGSPAVPTASVGDKTAPVVEPKSAGDMHCDAEAEKNRSWWGRGRSRDFMRRLKWFRRDSVTEIEWEEDSGRKWKGEESGSWFGWALRGKAGTSETGPRMTRRLSSKLWSRIFGAQKAESEETYPETESDVGRGWVRGKVARLWSVIRRDKARQARLTWNDSKEVPESGELESRSDPKGRQPHTTGKVGDDEGKESEQFGDAHGKNGLWQFGKKSSKKKVDVVGIEGPWGVDGGVAGCGGFMCMPVRTRKGSRQLDFRG</sequence>
<keyword evidence="3" id="KW-0256">Endoplasmic reticulum</keyword>
<feature type="compositionally biased region" description="Basic and acidic residues" evidence="8">
    <location>
        <begin position="541"/>
        <end position="554"/>
    </location>
</feature>
<feature type="compositionally biased region" description="Basic and acidic residues" evidence="8">
    <location>
        <begin position="994"/>
        <end position="1003"/>
    </location>
</feature>
<dbReference type="EMBL" id="BFEA01000253">
    <property type="protein sequence ID" value="GBG76786.1"/>
    <property type="molecule type" value="Genomic_DNA"/>
</dbReference>
<dbReference type="PANTHER" id="PTHR45679:SF6">
    <property type="entry name" value="ER DEGRADATION-ENHANCING ALPHA-MANNOSIDASE-LIKE PROTEIN 2"/>
    <property type="match status" value="1"/>
</dbReference>
<evidence type="ECO:0000256" key="7">
    <source>
        <dbReference type="RuleBase" id="RU361193"/>
    </source>
</evidence>
<dbReference type="GO" id="GO:1904380">
    <property type="term" value="P:endoplasmic reticulum mannose trimming"/>
    <property type="evidence" value="ECO:0007669"/>
    <property type="project" value="InterPro"/>
</dbReference>
<keyword evidence="10" id="KW-1185">Reference proteome</keyword>
<accession>A0A388L3B3</accession>
<evidence type="ECO:0000256" key="5">
    <source>
        <dbReference type="PIRSR" id="PIRSR601382-1"/>
    </source>
</evidence>
<keyword evidence="7" id="KW-0378">Hydrolase</keyword>
<keyword evidence="6" id="KW-0106">Calcium</keyword>
<feature type="active site" description="Proton donor" evidence="5">
    <location>
        <position position="161"/>
    </location>
</feature>
<evidence type="ECO:0000256" key="6">
    <source>
        <dbReference type="PIRSR" id="PIRSR601382-2"/>
    </source>
</evidence>
<feature type="region of interest" description="Disordered" evidence="8">
    <location>
        <begin position="541"/>
        <end position="574"/>
    </location>
</feature>
<feature type="compositionally biased region" description="Acidic residues" evidence="8">
    <location>
        <begin position="777"/>
        <end position="792"/>
    </location>
</feature>
<protein>
    <recommendedName>
        <fullName evidence="7">alpha-1,2-Mannosidase</fullName>
        <ecNumber evidence="7">3.2.1.-</ecNumber>
    </recommendedName>
</protein>
<reference evidence="9 10" key="1">
    <citation type="journal article" date="2018" name="Cell">
        <title>The Chara Genome: Secondary Complexity and Implications for Plant Terrestrialization.</title>
        <authorList>
            <person name="Nishiyama T."/>
            <person name="Sakayama H."/>
            <person name="Vries J.D."/>
            <person name="Buschmann H."/>
            <person name="Saint-Marcoux D."/>
            <person name="Ullrich K.K."/>
            <person name="Haas F.B."/>
            <person name="Vanderstraeten L."/>
            <person name="Becker D."/>
            <person name="Lang D."/>
            <person name="Vosolsobe S."/>
            <person name="Rombauts S."/>
            <person name="Wilhelmsson P.K.I."/>
            <person name="Janitza P."/>
            <person name="Kern R."/>
            <person name="Heyl A."/>
            <person name="Rumpler F."/>
            <person name="Villalobos L.I.A.C."/>
            <person name="Clay J.M."/>
            <person name="Skokan R."/>
            <person name="Toyoda A."/>
            <person name="Suzuki Y."/>
            <person name="Kagoshima H."/>
            <person name="Schijlen E."/>
            <person name="Tajeshwar N."/>
            <person name="Catarino B."/>
            <person name="Hetherington A.J."/>
            <person name="Saltykova A."/>
            <person name="Bonnot C."/>
            <person name="Breuninger H."/>
            <person name="Symeonidi A."/>
            <person name="Radhakrishnan G.V."/>
            <person name="Van Nieuwerburgh F."/>
            <person name="Deforce D."/>
            <person name="Chang C."/>
            <person name="Karol K.G."/>
            <person name="Hedrich R."/>
            <person name="Ulvskov P."/>
            <person name="Glockner G."/>
            <person name="Delwiche C.F."/>
            <person name="Petrasek J."/>
            <person name="Van de Peer Y."/>
            <person name="Friml J."/>
            <person name="Beilby M."/>
            <person name="Dolan L."/>
            <person name="Kohara Y."/>
            <person name="Sugano S."/>
            <person name="Fujiyama A."/>
            <person name="Delaux P.-M."/>
            <person name="Quint M."/>
            <person name="TheiBen G."/>
            <person name="Hagemann M."/>
            <person name="Harholt J."/>
            <person name="Dunand C."/>
            <person name="Zachgo S."/>
            <person name="Langdale J."/>
            <person name="Maumus F."/>
            <person name="Straeten D.V.D."/>
            <person name="Gould S.B."/>
            <person name="Rensing S.A."/>
        </authorList>
    </citation>
    <scope>NUCLEOTIDE SEQUENCE [LARGE SCALE GENOMIC DNA]</scope>
    <source>
        <strain evidence="9 10">S276</strain>
    </source>
</reference>